<dbReference type="InterPro" id="IPR036163">
    <property type="entry name" value="HMA_dom_sf"/>
</dbReference>
<keyword evidence="11" id="KW-0479">Metal-binding</keyword>
<dbReference type="PROSITE" id="PS00154">
    <property type="entry name" value="ATPASE_E1_E2"/>
    <property type="match status" value="1"/>
</dbReference>
<dbReference type="EMBL" id="CP115667">
    <property type="protein sequence ID" value="WBW49479.1"/>
    <property type="molecule type" value="Genomic_DNA"/>
</dbReference>
<evidence type="ECO:0000256" key="9">
    <source>
        <dbReference type="ARBA" id="ARBA00039103"/>
    </source>
</evidence>
<dbReference type="NCBIfam" id="TIGR01512">
    <property type="entry name" value="ATPase-IB2_Cd"/>
    <property type="match status" value="1"/>
</dbReference>
<keyword evidence="11" id="KW-1003">Cell membrane</keyword>
<dbReference type="PANTHER" id="PTHR48085">
    <property type="entry name" value="CADMIUM/ZINC-TRANSPORTING ATPASE HMA2-RELATED"/>
    <property type="match status" value="1"/>
</dbReference>
<dbReference type="SUPFAM" id="SSF81653">
    <property type="entry name" value="Calcium ATPase, transduction domain A"/>
    <property type="match status" value="1"/>
</dbReference>
<dbReference type="InterPro" id="IPR023299">
    <property type="entry name" value="ATPase_P-typ_cyto_dom_N"/>
</dbReference>
<dbReference type="NCBIfam" id="TIGR01525">
    <property type="entry name" value="ATPase-IB_hvy"/>
    <property type="match status" value="1"/>
</dbReference>
<keyword evidence="4 11" id="KW-0812">Transmembrane</keyword>
<dbReference type="PANTHER" id="PTHR48085:SF5">
    <property type="entry name" value="CADMIUM_ZINC-TRANSPORTING ATPASE HMA4-RELATED"/>
    <property type="match status" value="1"/>
</dbReference>
<dbReference type="CDD" id="cd00371">
    <property type="entry name" value="HMA"/>
    <property type="match status" value="1"/>
</dbReference>
<comment type="subcellular location">
    <subcellularLocation>
        <location evidence="11">Cell membrane</location>
    </subcellularLocation>
    <subcellularLocation>
        <location evidence="1">Membrane</location>
        <topology evidence="1">Multi-pass membrane protein</topology>
    </subcellularLocation>
</comment>
<dbReference type="InterPro" id="IPR001757">
    <property type="entry name" value="P_typ_ATPase"/>
</dbReference>
<dbReference type="InterPro" id="IPR008250">
    <property type="entry name" value="ATPase_P-typ_transduc_dom_A_sf"/>
</dbReference>
<organism evidence="13 14">
    <name type="scientific">Peptoniphilus equinus</name>
    <dbReference type="NCBI Taxonomy" id="3016343"/>
    <lineage>
        <taxon>Bacteria</taxon>
        <taxon>Bacillati</taxon>
        <taxon>Bacillota</taxon>
        <taxon>Tissierellia</taxon>
        <taxon>Tissierellales</taxon>
        <taxon>Peptoniphilaceae</taxon>
        <taxon>Peptoniphilus</taxon>
    </lineage>
</organism>
<dbReference type="InterPro" id="IPR006121">
    <property type="entry name" value="HMA_dom"/>
</dbReference>
<feature type="transmembrane region" description="Helical" evidence="11">
    <location>
        <begin position="88"/>
        <end position="106"/>
    </location>
</feature>
<dbReference type="Gene3D" id="3.40.1110.10">
    <property type="entry name" value="Calcium-transporting ATPase, cytoplasmic domain N"/>
    <property type="match status" value="1"/>
</dbReference>
<dbReference type="Gene3D" id="3.40.50.1000">
    <property type="entry name" value="HAD superfamily/HAD-like"/>
    <property type="match status" value="1"/>
</dbReference>
<feature type="transmembrane region" description="Helical" evidence="11">
    <location>
        <begin position="660"/>
        <end position="679"/>
    </location>
</feature>
<keyword evidence="6 11" id="KW-0067">ATP-binding</keyword>
<dbReference type="InterPro" id="IPR036412">
    <property type="entry name" value="HAD-like_sf"/>
</dbReference>
<comment type="similarity">
    <text evidence="2 11">Belongs to the cation transport ATPase (P-type) (TC 3.A.3) family. Type IB subfamily.</text>
</comment>
<comment type="catalytic activity">
    <reaction evidence="10">
        <text>Cd(2+)(in) + ATP + H2O = Cd(2+)(out) + ADP + phosphate + H(+)</text>
        <dbReference type="Rhea" id="RHEA:12132"/>
        <dbReference type="ChEBI" id="CHEBI:15377"/>
        <dbReference type="ChEBI" id="CHEBI:15378"/>
        <dbReference type="ChEBI" id="CHEBI:30616"/>
        <dbReference type="ChEBI" id="CHEBI:43474"/>
        <dbReference type="ChEBI" id="CHEBI:48775"/>
        <dbReference type="ChEBI" id="CHEBI:456216"/>
        <dbReference type="EC" id="7.2.2.21"/>
    </reaction>
</comment>
<dbReference type="Pfam" id="PF00122">
    <property type="entry name" value="E1-E2_ATPase"/>
    <property type="match status" value="1"/>
</dbReference>
<keyword evidence="8 11" id="KW-0472">Membrane</keyword>
<keyword evidence="3" id="KW-0104">Cadmium</keyword>
<dbReference type="InterPro" id="IPR027256">
    <property type="entry name" value="P-typ_ATPase_IB"/>
</dbReference>
<dbReference type="PRINTS" id="PR00119">
    <property type="entry name" value="CATATPASE"/>
</dbReference>
<evidence type="ECO:0000259" key="12">
    <source>
        <dbReference type="PROSITE" id="PS50846"/>
    </source>
</evidence>
<evidence type="ECO:0000256" key="2">
    <source>
        <dbReference type="ARBA" id="ARBA00006024"/>
    </source>
</evidence>
<dbReference type="Gene3D" id="3.30.70.100">
    <property type="match status" value="1"/>
</dbReference>
<protein>
    <recommendedName>
        <fullName evidence="9">Cd(2+)-exporting ATPase</fullName>
        <ecNumber evidence="9">7.2.2.21</ecNumber>
    </recommendedName>
</protein>
<gene>
    <name evidence="13" type="ORF">O6R05_05580</name>
</gene>
<evidence type="ECO:0000256" key="6">
    <source>
        <dbReference type="ARBA" id="ARBA00022840"/>
    </source>
</evidence>
<dbReference type="PRINTS" id="PR00941">
    <property type="entry name" value="CDATPASE"/>
</dbReference>
<evidence type="ECO:0000256" key="7">
    <source>
        <dbReference type="ARBA" id="ARBA00022989"/>
    </source>
</evidence>
<evidence type="ECO:0000256" key="8">
    <source>
        <dbReference type="ARBA" id="ARBA00023136"/>
    </source>
</evidence>
<evidence type="ECO:0000256" key="4">
    <source>
        <dbReference type="ARBA" id="ARBA00022692"/>
    </source>
</evidence>
<dbReference type="InterPro" id="IPR023298">
    <property type="entry name" value="ATPase_P-typ_TM_dom_sf"/>
</dbReference>
<evidence type="ECO:0000256" key="3">
    <source>
        <dbReference type="ARBA" id="ARBA00022539"/>
    </source>
</evidence>
<dbReference type="Gene3D" id="2.70.150.10">
    <property type="entry name" value="Calcium-transporting ATPase, cytoplasmic transduction domain A"/>
    <property type="match status" value="1"/>
</dbReference>
<name>A0ABY7QRS6_9FIRM</name>
<accession>A0ABY7QRS6</accession>
<evidence type="ECO:0000313" key="13">
    <source>
        <dbReference type="EMBL" id="WBW49479.1"/>
    </source>
</evidence>
<feature type="transmembrane region" description="Helical" evidence="11">
    <location>
        <begin position="635"/>
        <end position="654"/>
    </location>
</feature>
<evidence type="ECO:0000313" key="14">
    <source>
        <dbReference type="Proteomes" id="UP001210339"/>
    </source>
</evidence>
<dbReference type="Proteomes" id="UP001210339">
    <property type="component" value="Chromosome"/>
</dbReference>
<dbReference type="SUPFAM" id="SSF81665">
    <property type="entry name" value="Calcium ATPase, transmembrane domain M"/>
    <property type="match status" value="1"/>
</dbReference>
<dbReference type="InterPro" id="IPR018303">
    <property type="entry name" value="ATPase_P-typ_P_site"/>
</dbReference>
<evidence type="ECO:0000256" key="10">
    <source>
        <dbReference type="ARBA" id="ARBA00049338"/>
    </source>
</evidence>
<dbReference type="InterPro" id="IPR023214">
    <property type="entry name" value="HAD_sf"/>
</dbReference>
<feature type="transmembrane region" description="Helical" evidence="11">
    <location>
        <begin position="310"/>
        <end position="332"/>
    </location>
</feature>
<dbReference type="InterPro" id="IPR051014">
    <property type="entry name" value="Cation_Transport_ATPase_IB"/>
</dbReference>
<dbReference type="Pfam" id="PF00702">
    <property type="entry name" value="Hydrolase"/>
    <property type="match status" value="1"/>
</dbReference>
<evidence type="ECO:0000256" key="1">
    <source>
        <dbReference type="ARBA" id="ARBA00004141"/>
    </source>
</evidence>
<evidence type="ECO:0000256" key="5">
    <source>
        <dbReference type="ARBA" id="ARBA00022741"/>
    </source>
</evidence>
<dbReference type="RefSeq" id="WP_271191009.1">
    <property type="nucleotide sequence ID" value="NZ_CP115667.1"/>
</dbReference>
<dbReference type="NCBIfam" id="TIGR01494">
    <property type="entry name" value="ATPase_P-type"/>
    <property type="match status" value="1"/>
</dbReference>
<feature type="transmembrane region" description="Helical" evidence="11">
    <location>
        <begin position="344"/>
        <end position="366"/>
    </location>
</feature>
<dbReference type="SUPFAM" id="SSF56784">
    <property type="entry name" value="HAD-like"/>
    <property type="match status" value="1"/>
</dbReference>
<proteinExistence type="inferred from homology"/>
<keyword evidence="5 11" id="KW-0547">Nucleotide-binding</keyword>
<dbReference type="PROSITE" id="PS50846">
    <property type="entry name" value="HMA_2"/>
    <property type="match status" value="1"/>
</dbReference>
<reference evidence="13 14" key="1">
    <citation type="submission" date="2023-01" db="EMBL/GenBank/DDBJ databases">
        <authorList>
            <person name="Lee S.H."/>
            <person name="Jung H.S."/>
            <person name="Yun J.U."/>
        </authorList>
    </citation>
    <scope>NUCLEOTIDE SEQUENCE [LARGE SCALE GENOMIC DNA]</scope>
    <source>
        <strain evidence="13 14">CBA3646</strain>
    </source>
</reference>
<keyword evidence="14" id="KW-1185">Reference proteome</keyword>
<keyword evidence="7 11" id="KW-1133">Transmembrane helix</keyword>
<evidence type="ECO:0000256" key="11">
    <source>
        <dbReference type="RuleBase" id="RU362081"/>
    </source>
</evidence>
<feature type="domain" description="HMA" evidence="12">
    <location>
        <begin position="2"/>
        <end position="69"/>
    </location>
</feature>
<dbReference type="Pfam" id="PF00403">
    <property type="entry name" value="HMA"/>
    <property type="match status" value="1"/>
</dbReference>
<dbReference type="EC" id="7.2.2.21" evidence="9"/>
<dbReference type="InterPro" id="IPR059000">
    <property type="entry name" value="ATPase_P-type_domA"/>
</dbReference>
<sequence>MTSYQLQLKGLTCANCTRKIEDAVSKLDGVDSAHFNFANEILTVEGTEGSMSLFNEIKAIVDAIEPGVVTGEIETLYEVEERPDYSELYAMILLLILFVINTFWLHPYRVPVYFLLYITTSWEVFRRAFATIRRGDIFDENLLMVIASLSAVYLGAYSEAVGVMLFYNFGEYFQDRAVANSRKHIGRALALKITSATRITETGYDVVLPQRLCVGDRLLIKPGEKVPVDGVVVEGATAMDTSMLSGESLPRHINEGDEVLSGFINTTDAIIMTVTKVYEQSTIARMIDLVEYAAEKKSRIEYYITRFAKVYTPSVVVLAALIAVVPSSLGLFTFREGLVRAATFLVISCPCALVISVPLTMFAGIGHASKRGIFVKGGNVLEGLHAINTIIFDKTGTLTQGNFEVTDVLGDETLRFAAMGESRSNHPVARAIAKACEGVADGVSRVKEIAGLGMSYDYHGDTVLVGSKKLLTQSGIDVAETPPGGVAVHVARGTQYLGCVVVADRVKPHAYDDLAALKAQGIELVLLSGDTTDNVRRVSEALGIDTFKAELLPRDKLDALDAIQSAATGRVAFVGDGINDAPSLIQADIGIAMGAVGADVAIDAADLILMNDELSKIGEAIDIAKRTRLIAKENIGVVLIVKFAVMLLGLFGFASMWMAVFADVGVALLAILNAMRALGSK</sequence>
<feature type="transmembrane region" description="Helical" evidence="11">
    <location>
        <begin position="142"/>
        <end position="167"/>
    </location>
</feature>
<dbReference type="SUPFAM" id="SSF55008">
    <property type="entry name" value="HMA, heavy metal-associated domain"/>
    <property type="match status" value="1"/>
</dbReference>